<dbReference type="HOGENOM" id="CLU_413139_0_0_2"/>
<dbReference type="RefSeq" id="WP_012186474.1">
    <property type="nucleotide sequence ID" value="NC_009954.1"/>
</dbReference>
<dbReference type="OrthoDB" id="26064at2157"/>
<name>A8M936_CALMQ</name>
<sequence length="604" mass="65042">MVNVRSIAIALTMVAILLTSAYLTRLITQPSPHVYTVTSTTPAPLVQYYVNQPSLLNNTQLTSLIKAIAKTNLAPVIEGAITGEAGNTLLSLLELRQYNESMTKAFLNGNLTGARLIALNGVNEASSIYNSLIPLLAKLISILPPEYGQYIESYNKSLVDYLIRLNESFLRVLNTNYTGTRIIIHVNATNVVPGEGLVVTGRLINALGEPIVNASIAVMINDTLINVTKTSLGGWFNLTISSLRVYGHVVDLTAVFNSSIYSTYLPARGIVNITVNTLNSTIIAEAKPTLWGSPIIIMGFVNGSGRVVSIKAGSIRINTTTDELGFFNASIPTSPLRPGVVNITLYAEPKGPYAPVSLSINATIIALSPSVKVKAPTLVTGMPTGIAVELTPLNATGVNVTLVTPSGNESFILSRSHEVIPVKLPLTLGSGVYKFTIVAGGRPPYAQSILYFNALVINPIQLTAPLILALTILLMYNRRSISGPSEHGVNEVKVPVSGVEVKQLPLLIPYDSSRLNDPNVRIIVTQFSKALRHIINKTGNAPNPSETPREYLSRVRGLLSSGEYLTVSELLGIYEEAVYSSRVISQGVVKRVEELLRGLINHED</sequence>
<dbReference type="InterPro" id="IPR025403">
    <property type="entry name" value="TgpA-like_C"/>
</dbReference>
<evidence type="ECO:0000313" key="3">
    <source>
        <dbReference type="Proteomes" id="UP000001137"/>
    </source>
</evidence>
<evidence type="ECO:0000313" key="2">
    <source>
        <dbReference type="EMBL" id="ABW02255.1"/>
    </source>
</evidence>
<feature type="domain" description="Protein-glutamine gamma-glutamyltransferase-like C-terminal" evidence="1">
    <location>
        <begin position="530"/>
        <end position="597"/>
    </location>
</feature>
<evidence type="ECO:0000259" key="1">
    <source>
        <dbReference type="Pfam" id="PF13559"/>
    </source>
</evidence>
<dbReference type="GeneID" id="5709326"/>
<proteinExistence type="predicted"/>
<dbReference type="AlphaFoldDB" id="A8M936"/>
<reference evidence="2 3" key="1">
    <citation type="submission" date="2007-10" db="EMBL/GenBank/DDBJ databases">
        <title>Complete sequence of Caldivirga maquilingensis IC-167.</title>
        <authorList>
            <consortium name="US DOE Joint Genome Institute"/>
            <person name="Copeland A."/>
            <person name="Lucas S."/>
            <person name="Lapidus A."/>
            <person name="Barry K."/>
            <person name="Glavina del Rio T."/>
            <person name="Dalin E."/>
            <person name="Tice H."/>
            <person name="Pitluck S."/>
            <person name="Saunders E."/>
            <person name="Brettin T."/>
            <person name="Bruce D."/>
            <person name="Detter J.C."/>
            <person name="Han C."/>
            <person name="Schmutz J."/>
            <person name="Larimer F."/>
            <person name="Land M."/>
            <person name="Hauser L."/>
            <person name="Kyrpides N."/>
            <person name="Ivanova N."/>
            <person name="Biddle J.F."/>
            <person name="Zhang Z."/>
            <person name="Fitz-Gibbon S.T."/>
            <person name="Lowe T.M."/>
            <person name="Saltikov C."/>
            <person name="House C.H."/>
            <person name="Richardson P."/>
        </authorList>
    </citation>
    <scope>NUCLEOTIDE SEQUENCE [LARGE SCALE GENOMIC DNA]</scope>
    <source>
        <strain evidence="3">ATCC 700844 / DSM 13496 / JCM 10307 / IC-167</strain>
    </source>
</reference>
<dbReference type="Pfam" id="PF13559">
    <property type="entry name" value="DUF4129"/>
    <property type="match status" value="1"/>
</dbReference>
<accession>A8M936</accession>
<dbReference type="KEGG" id="cma:Cmaq_1430"/>
<dbReference type="STRING" id="397948.Cmaq_1430"/>
<gene>
    <name evidence="2" type="ordered locus">Cmaq_1430</name>
</gene>
<protein>
    <recommendedName>
        <fullName evidence="1">Protein-glutamine gamma-glutamyltransferase-like C-terminal domain-containing protein</fullName>
    </recommendedName>
</protein>
<dbReference type="Proteomes" id="UP000001137">
    <property type="component" value="Chromosome"/>
</dbReference>
<organism evidence="2 3">
    <name type="scientific">Caldivirga maquilingensis (strain ATCC 700844 / DSM 13496 / JCM 10307 / IC-167)</name>
    <dbReference type="NCBI Taxonomy" id="397948"/>
    <lineage>
        <taxon>Archaea</taxon>
        <taxon>Thermoproteota</taxon>
        <taxon>Thermoprotei</taxon>
        <taxon>Thermoproteales</taxon>
        <taxon>Thermoproteaceae</taxon>
        <taxon>Caldivirga</taxon>
    </lineage>
</organism>
<dbReference type="eggNOG" id="arCOG02487">
    <property type="taxonomic scope" value="Archaea"/>
</dbReference>
<dbReference type="EMBL" id="CP000852">
    <property type="protein sequence ID" value="ABW02255.1"/>
    <property type="molecule type" value="Genomic_DNA"/>
</dbReference>
<keyword evidence="3" id="KW-1185">Reference proteome</keyword>